<evidence type="ECO:0000256" key="2">
    <source>
        <dbReference type="SAM" id="MobiDB-lite"/>
    </source>
</evidence>
<dbReference type="OrthoDB" id="490452at2"/>
<keyword evidence="4" id="KW-1185">Reference proteome</keyword>
<reference evidence="3 4" key="1">
    <citation type="submission" date="2017-06" db="EMBL/GenBank/DDBJ databases">
        <title>Genome sequencing of cyanobaciteial culture collection at National Institute for Environmental Studies (NIES).</title>
        <authorList>
            <person name="Hirose Y."/>
            <person name="Shimura Y."/>
            <person name="Fujisawa T."/>
            <person name="Nakamura Y."/>
            <person name="Kawachi M."/>
        </authorList>
    </citation>
    <scope>NUCLEOTIDE SEQUENCE [LARGE SCALE GENOMIC DNA]</scope>
    <source>
        <strain evidence="3 4">NIES-4072</strain>
    </source>
</reference>
<evidence type="ECO:0000313" key="4">
    <source>
        <dbReference type="Proteomes" id="UP000245124"/>
    </source>
</evidence>
<proteinExistence type="predicted"/>
<gene>
    <name evidence="3" type="ORF">NIES4072_63860</name>
</gene>
<dbReference type="EMBL" id="BDUD01000001">
    <property type="protein sequence ID" value="GBG22674.1"/>
    <property type="molecule type" value="Genomic_DNA"/>
</dbReference>
<dbReference type="AlphaFoldDB" id="A0A2R5G4E6"/>
<evidence type="ECO:0000313" key="3">
    <source>
        <dbReference type="EMBL" id="GBG22674.1"/>
    </source>
</evidence>
<organism evidence="3 4">
    <name type="scientific">Nostoc commune NIES-4072</name>
    <dbReference type="NCBI Taxonomy" id="2005467"/>
    <lineage>
        <taxon>Bacteria</taxon>
        <taxon>Bacillati</taxon>
        <taxon>Cyanobacteriota</taxon>
        <taxon>Cyanophyceae</taxon>
        <taxon>Nostocales</taxon>
        <taxon>Nostocaceae</taxon>
        <taxon>Nostoc</taxon>
    </lineage>
</organism>
<name>A0A2R5G4E6_NOSCO</name>
<feature type="coiled-coil region" evidence="1">
    <location>
        <begin position="75"/>
        <end position="102"/>
    </location>
</feature>
<comment type="caution">
    <text evidence="3">The sequence shown here is derived from an EMBL/GenBank/DDBJ whole genome shotgun (WGS) entry which is preliminary data.</text>
</comment>
<accession>A0A2R5G4E6</accession>
<evidence type="ECO:0000256" key="1">
    <source>
        <dbReference type="SAM" id="Coils"/>
    </source>
</evidence>
<dbReference type="RefSeq" id="WP_109012355.1">
    <property type="nucleotide sequence ID" value="NZ_BDUD01000001.1"/>
</dbReference>
<sequence length="113" mass="12829">MELENVQRPSEIRESGNIRDFKGKSRILGDAANPSSKHGAYEIPARREDCNESNTVVTEQWTASGIPGKIVGQLIDENEKQLAYHRQQVEIIENRLQELRQVPESLTNINESE</sequence>
<feature type="compositionally biased region" description="Basic and acidic residues" evidence="2">
    <location>
        <begin position="10"/>
        <end position="23"/>
    </location>
</feature>
<keyword evidence="1" id="KW-0175">Coiled coil</keyword>
<dbReference type="Proteomes" id="UP000245124">
    <property type="component" value="Unassembled WGS sequence"/>
</dbReference>
<feature type="region of interest" description="Disordered" evidence="2">
    <location>
        <begin position="1"/>
        <end position="38"/>
    </location>
</feature>
<protein>
    <submittedName>
        <fullName evidence="3">Uncharacterized protein</fullName>
    </submittedName>
</protein>